<evidence type="ECO:0000313" key="2">
    <source>
        <dbReference type="Proteomes" id="UP001432322"/>
    </source>
</evidence>
<organism evidence="1 2">
    <name type="scientific">Pristionchus fissidentatus</name>
    <dbReference type="NCBI Taxonomy" id="1538716"/>
    <lineage>
        <taxon>Eukaryota</taxon>
        <taxon>Metazoa</taxon>
        <taxon>Ecdysozoa</taxon>
        <taxon>Nematoda</taxon>
        <taxon>Chromadorea</taxon>
        <taxon>Rhabditida</taxon>
        <taxon>Rhabditina</taxon>
        <taxon>Diplogasteromorpha</taxon>
        <taxon>Diplogasteroidea</taxon>
        <taxon>Neodiplogasteridae</taxon>
        <taxon>Pristionchus</taxon>
    </lineage>
</organism>
<feature type="non-terminal residue" evidence="1">
    <location>
        <position position="1"/>
    </location>
</feature>
<keyword evidence="2" id="KW-1185">Reference proteome</keyword>
<proteinExistence type="predicted"/>
<comment type="caution">
    <text evidence="1">The sequence shown here is derived from an EMBL/GenBank/DDBJ whole genome shotgun (WGS) entry which is preliminary data.</text>
</comment>
<evidence type="ECO:0000313" key="1">
    <source>
        <dbReference type="EMBL" id="GMT27718.1"/>
    </source>
</evidence>
<name>A0AAV5WBF0_9BILA</name>
<protein>
    <submittedName>
        <fullName evidence="1">Uncharacterized protein</fullName>
    </submittedName>
</protein>
<dbReference type="AlphaFoldDB" id="A0AAV5WBF0"/>
<gene>
    <name evidence="1" type="ORF">PFISCL1PPCAC_19015</name>
</gene>
<accession>A0AAV5WBF0</accession>
<dbReference type="Proteomes" id="UP001432322">
    <property type="component" value="Unassembled WGS sequence"/>
</dbReference>
<dbReference type="EMBL" id="BTSY01000005">
    <property type="protein sequence ID" value="GMT27718.1"/>
    <property type="molecule type" value="Genomic_DNA"/>
</dbReference>
<sequence>VADVAVNDIMREFPELRGDTALNWGLKLELTRLAMEKAEEAKGVLAGFPSEFRILERILKKLRVIQKKEVATWSEEDQEVIREVPQADLYLAYFLRIRPITKVVRTNRANYEERKLSKAEIKEEIKAKQQKLIRRWNFDKEIMYEDLIENWKKRGLYDSFVADGIIKEDL</sequence>
<reference evidence="1" key="1">
    <citation type="submission" date="2023-10" db="EMBL/GenBank/DDBJ databases">
        <title>Genome assembly of Pristionchus species.</title>
        <authorList>
            <person name="Yoshida K."/>
            <person name="Sommer R.J."/>
        </authorList>
    </citation>
    <scope>NUCLEOTIDE SEQUENCE</scope>
    <source>
        <strain evidence="1">RS5133</strain>
    </source>
</reference>